<keyword evidence="3" id="KW-1185">Reference proteome</keyword>
<evidence type="ECO:0000313" key="2">
    <source>
        <dbReference type="EMBL" id="GEP00572.1"/>
    </source>
</evidence>
<dbReference type="Proteomes" id="UP000321258">
    <property type="component" value="Unassembled WGS sequence"/>
</dbReference>
<dbReference type="GO" id="GO:0003677">
    <property type="term" value="F:DNA binding"/>
    <property type="evidence" value="ECO:0007669"/>
    <property type="project" value="InterPro"/>
</dbReference>
<accession>A0A512IS87</accession>
<dbReference type="RefSeq" id="WP_147079972.1">
    <property type="nucleotide sequence ID" value="NZ_BJZT01000032.1"/>
</dbReference>
<dbReference type="InterPro" id="IPR010982">
    <property type="entry name" value="Lambda_DNA-bd_dom_sf"/>
</dbReference>
<proteinExistence type="predicted"/>
<gene>
    <name evidence="2" type="ORF">MHA02_29590</name>
</gene>
<dbReference type="InterPro" id="IPR001387">
    <property type="entry name" value="Cro/C1-type_HTH"/>
</dbReference>
<dbReference type="PROSITE" id="PS50943">
    <property type="entry name" value="HTH_CROC1"/>
    <property type="match status" value="1"/>
</dbReference>
<evidence type="ECO:0000259" key="1">
    <source>
        <dbReference type="PROSITE" id="PS50943"/>
    </source>
</evidence>
<organism evidence="2 3">
    <name type="scientific">Methylobacterium haplocladii</name>
    <dbReference type="NCBI Taxonomy" id="1176176"/>
    <lineage>
        <taxon>Bacteria</taxon>
        <taxon>Pseudomonadati</taxon>
        <taxon>Pseudomonadota</taxon>
        <taxon>Alphaproteobacteria</taxon>
        <taxon>Hyphomicrobiales</taxon>
        <taxon>Methylobacteriaceae</taxon>
        <taxon>Methylobacterium</taxon>
    </lineage>
</organism>
<dbReference type="AlphaFoldDB" id="A0A512IS87"/>
<protein>
    <recommendedName>
        <fullName evidence="1">HTH cro/C1-type domain-containing protein</fullName>
    </recommendedName>
</protein>
<dbReference type="SMART" id="SM00530">
    <property type="entry name" value="HTH_XRE"/>
    <property type="match status" value="1"/>
</dbReference>
<dbReference type="SUPFAM" id="SSF47413">
    <property type="entry name" value="lambda repressor-like DNA-binding domains"/>
    <property type="match status" value="1"/>
</dbReference>
<name>A0A512IS87_9HYPH</name>
<dbReference type="OrthoDB" id="9797172at2"/>
<reference evidence="2 3" key="1">
    <citation type="submission" date="2019-07" db="EMBL/GenBank/DDBJ databases">
        <title>Whole genome shotgun sequence of Methylobacterium haplocladii NBRC 107714.</title>
        <authorList>
            <person name="Hosoyama A."/>
            <person name="Uohara A."/>
            <person name="Ohji S."/>
            <person name="Ichikawa N."/>
        </authorList>
    </citation>
    <scope>NUCLEOTIDE SEQUENCE [LARGE SCALE GENOMIC DNA]</scope>
    <source>
        <strain evidence="2 3">NBRC 107714</strain>
    </source>
</reference>
<dbReference type="EMBL" id="BJZT01000032">
    <property type="protein sequence ID" value="GEP00572.1"/>
    <property type="molecule type" value="Genomic_DNA"/>
</dbReference>
<sequence length="94" mass="9901">MAGHPPTAIDVRVGRRLAEARKAAGLSCKEIGAVLGISASLFWRYETGQRRISVGHMQMVADLLYLPVTTFFDPPAPAGVEPPSPALSTDAAGI</sequence>
<dbReference type="Pfam" id="PF13560">
    <property type="entry name" value="HTH_31"/>
    <property type="match status" value="1"/>
</dbReference>
<dbReference type="Gene3D" id="1.10.260.40">
    <property type="entry name" value="lambda repressor-like DNA-binding domains"/>
    <property type="match status" value="1"/>
</dbReference>
<feature type="domain" description="HTH cro/C1-type" evidence="1">
    <location>
        <begin position="17"/>
        <end position="71"/>
    </location>
</feature>
<dbReference type="CDD" id="cd00093">
    <property type="entry name" value="HTH_XRE"/>
    <property type="match status" value="1"/>
</dbReference>
<evidence type="ECO:0000313" key="3">
    <source>
        <dbReference type="Proteomes" id="UP000321258"/>
    </source>
</evidence>
<comment type="caution">
    <text evidence="2">The sequence shown here is derived from an EMBL/GenBank/DDBJ whole genome shotgun (WGS) entry which is preliminary data.</text>
</comment>